<dbReference type="GO" id="GO:0016491">
    <property type="term" value="F:oxidoreductase activity"/>
    <property type="evidence" value="ECO:0007669"/>
    <property type="project" value="InterPro"/>
</dbReference>
<protein>
    <recommendedName>
        <fullName evidence="1">ER-bound oxygenase mpaB/mpaB'/Rubber oxygenase catalytic domain-containing protein</fullName>
    </recommendedName>
</protein>
<keyword evidence="3" id="KW-1185">Reference proteome</keyword>
<sequence length="371" mass="43030">MDNNNKCLNAREVAQQRYRDIIDNGKMYHGISPNVDPNTPPHWFDRKKFARSQKLAHENYGCLLFGQFAGLLLVLYHSDGLAPLAVTGNSSNVQKLFRRYLSTMIHVKYWYEFDPFDSDSKAYKSLKHVRGLHRQVSAKMNASGGRVEGRDRLWIPQYGMAGAQFSFIGLVALFPKQCGLHSLTDEDFDSLLYFWRVIGYCLGTDDRFNLCSGSADEVVQLCHLIWTEDWYPVINTTPIACPAGEEMSKGICLAMNRVSKFIRWNVIMKYWYPILNITKPIQLQSFADYFWFYVIKSMMKFWTKFTICRKFMSASARLNIAIATRFKNYKYNNLSQEYADLSFGNTSCPFDVNFNYVDVFDTIKDKECTQL</sequence>
<proteinExistence type="predicted"/>
<gene>
    <name evidence="2" type="ORF">OSB1V03_LOCUS13426</name>
</gene>
<name>A0A7R9L187_9ACAR</name>
<dbReference type="InterPro" id="IPR018713">
    <property type="entry name" value="MPAB/Lcp_cat_dom"/>
</dbReference>
<accession>A0A7R9L187</accession>
<dbReference type="PANTHER" id="PTHR37159:SF1">
    <property type="entry name" value="GH11867P"/>
    <property type="match status" value="1"/>
</dbReference>
<dbReference type="OrthoDB" id="6361347at2759"/>
<dbReference type="EMBL" id="OC866562">
    <property type="protein sequence ID" value="CAD7633027.1"/>
    <property type="molecule type" value="Genomic_DNA"/>
</dbReference>
<dbReference type="EMBL" id="CAJPIZ010011987">
    <property type="protein sequence ID" value="CAG2113457.1"/>
    <property type="molecule type" value="Genomic_DNA"/>
</dbReference>
<evidence type="ECO:0000313" key="2">
    <source>
        <dbReference type="EMBL" id="CAD7633027.1"/>
    </source>
</evidence>
<evidence type="ECO:0000313" key="3">
    <source>
        <dbReference type="Proteomes" id="UP000759131"/>
    </source>
</evidence>
<feature type="domain" description="ER-bound oxygenase mpaB/mpaB'/Rubber oxygenase catalytic" evidence="1">
    <location>
        <begin position="59"/>
        <end position="207"/>
    </location>
</feature>
<reference evidence="2" key="1">
    <citation type="submission" date="2020-11" db="EMBL/GenBank/DDBJ databases">
        <authorList>
            <person name="Tran Van P."/>
        </authorList>
    </citation>
    <scope>NUCLEOTIDE SEQUENCE</scope>
</reference>
<evidence type="ECO:0000259" key="1">
    <source>
        <dbReference type="Pfam" id="PF09995"/>
    </source>
</evidence>
<dbReference type="PANTHER" id="PTHR37159">
    <property type="entry name" value="GH11867P"/>
    <property type="match status" value="1"/>
</dbReference>
<dbReference type="AlphaFoldDB" id="A0A7R9L187"/>
<dbReference type="Proteomes" id="UP000759131">
    <property type="component" value="Unassembled WGS sequence"/>
</dbReference>
<organism evidence="2">
    <name type="scientific">Medioppia subpectinata</name>
    <dbReference type="NCBI Taxonomy" id="1979941"/>
    <lineage>
        <taxon>Eukaryota</taxon>
        <taxon>Metazoa</taxon>
        <taxon>Ecdysozoa</taxon>
        <taxon>Arthropoda</taxon>
        <taxon>Chelicerata</taxon>
        <taxon>Arachnida</taxon>
        <taxon>Acari</taxon>
        <taxon>Acariformes</taxon>
        <taxon>Sarcoptiformes</taxon>
        <taxon>Oribatida</taxon>
        <taxon>Brachypylina</taxon>
        <taxon>Oppioidea</taxon>
        <taxon>Oppiidae</taxon>
        <taxon>Medioppia</taxon>
    </lineage>
</organism>
<dbReference type="Pfam" id="PF09995">
    <property type="entry name" value="MPAB_Lcp_cat"/>
    <property type="match status" value="1"/>
</dbReference>